<keyword evidence="4 10" id="KW-0812">Transmembrane</keyword>
<protein>
    <submittedName>
        <fullName evidence="14">TonB-dependent receptor</fullName>
    </submittedName>
</protein>
<evidence type="ECO:0000256" key="4">
    <source>
        <dbReference type="ARBA" id="ARBA00022692"/>
    </source>
</evidence>
<dbReference type="GO" id="GO:0044718">
    <property type="term" value="P:siderophore transmembrane transport"/>
    <property type="evidence" value="ECO:0007669"/>
    <property type="project" value="TreeGrafter"/>
</dbReference>
<sequence length="622" mass="69474">MNASAQQELDLDPVTVTSSISPLNTSKTGRNIVTIKGEQFNNLPVNSIDELLRYLPGLEIQARGPMGVQSDFVIRGGTFQQVLVVLDGMRLNDPLTGHFNSYIPISPAEIDRIEVLKGASSAIYGSEAVGGVIHIITKTFAARKEKQKQASAQFAVGEYGLINGNIGGFYNNGKTAVGGGFMTNNADGQQQRGTRGFFNLNTASASVSHRISDNWDVALRSGYDDRKFGAQNFYTRSIADTANEQVTSFWNTLRVAYQKNNNKLSLNGGYKKAEDRFAFNSMYPANANNSSIWQGLLQYEHRFAPASVLTTGAQYVNRQLVSNNRGNHQEALVAGFATFNHTFNDEFTVSPAIRLDWNENRGAELVPQLNLSYNLNIFQFRGSIGKTIRDADFTERYNNYNQKNTPNMQSIGNPDLEAERSLAYEAGVDIYANKLFKVSASYFKRDQENLIDYVYTPYAQIKYKDNLVPGNSYALAKNIYEVNTRGIETDVQFTKALANKQSIWSSVGLVWLKSKSSEANPSFYILSHARFQTNFTLQYATPRFRISTNGIYKNRAEQPATAFITKMNSDYFVINGKAEVLFLNQKLGIFTQVDNIFDENYSDLFGAQMPGRWLLVGAKFTL</sequence>
<dbReference type="InterPro" id="IPR012910">
    <property type="entry name" value="Plug_dom"/>
</dbReference>
<dbReference type="AlphaFoldDB" id="A0A172U1N3"/>
<dbReference type="PANTHER" id="PTHR30069">
    <property type="entry name" value="TONB-DEPENDENT OUTER MEMBRANE RECEPTOR"/>
    <property type="match status" value="1"/>
</dbReference>
<proteinExistence type="inferred from homology"/>
<keyword evidence="2 10" id="KW-0813">Transport</keyword>
<dbReference type="PANTHER" id="PTHR30069:SF29">
    <property type="entry name" value="HEMOGLOBIN AND HEMOGLOBIN-HAPTOGLOBIN-BINDING PROTEIN 1-RELATED"/>
    <property type="match status" value="1"/>
</dbReference>
<accession>A0A172U1N3</accession>
<evidence type="ECO:0000256" key="1">
    <source>
        <dbReference type="ARBA" id="ARBA00004571"/>
    </source>
</evidence>
<comment type="similarity">
    <text evidence="10 11">Belongs to the TonB-dependent receptor family.</text>
</comment>
<dbReference type="InterPro" id="IPR036942">
    <property type="entry name" value="Beta-barrel_TonB_sf"/>
</dbReference>
<reference evidence="15" key="1">
    <citation type="submission" date="2015-01" db="EMBL/GenBank/DDBJ databases">
        <title>Flavisolibacter sp./LCS9/ whole genome sequencing.</title>
        <authorList>
            <person name="Kim M.K."/>
            <person name="Srinivasan S."/>
            <person name="Lee J.-J."/>
        </authorList>
    </citation>
    <scope>NUCLEOTIDE SEQUENCE [LARGE SCALE GENOMIC DNA]</scope>
    <source>
        <strain evidence="15">LCS9</strain>
    </source>
</reference>
<evidence type="ECO:0000313" key="15">
    <source>
        <dbReference type="Proteomes" id="UP000077177"/>
    </source>
</evidence>
<dbReference type="Pfam" id="PF00593">
    <property type="entry name" value="TonB_dep_Rec_b-barrel"/>
    <property type="match status" value="1"/>
</dbReference>
<dbReference type="Proteomes" id="UP000077177">
    <property type="component" value="Chromosome"/>
</dbReference>
<dbReference type="InterPro" id="IPR037066">
    <property type="entry name" value="Plug_dom_sf"/>
</dbReference>
<dbReference type="InterPro" id="IPR000531">
    <property type="entry name" value="Beta-barrel_TonB"/>
</dbReference>
<evidence type="ECO:0000256" key="9">
    <source>
        <dbReference type="ARBA" id="ARBA00023237"/>
    </source>
</evidence>
<name>A0A172U1N3_9BACT</name>
<dbReference type="STRING" id="1492898.SY85_01760"/>
<dbReference type="KEGG" id="fla:SY85_01760"/>
<dbReference type="InterPro" id="IPR039426">
    <property type="entry name" value="TonB-dep_rcpt-like"/>
</dbReference>
<evidence type="ECO:0000256" key="11">
    <source>
        <dbReference type="RuleBase" id="RU003357"/>
    </source>
</evidence>
<reference evidence="14 15" key="2">
    <citation type="journal article" date="2016" name="Int. J. Syst. Evol. Microbiol.">
        <title>Flavisolibacter tropicus sp. nov., isolated from tropical soil.</title>
        <authorList>
            <person name="Lee J.J."/>
            <person name="Kang M.S."/>
            <person name="Kim G.S."/>
            <person name="Lee C.S."/>
            <person name="Lim S."/>
            <person name="Lee J."/>
            <person name="Roh S.H."/>
            <person name="Kang H."/>
            <person name="Ha J.M."/>
            <person name="Bae S."/>
            <person name="Jung H.Y."/>
            <person name="Kim M.K."/>
        </authorList>
    </citation>
    <scope>NUCLEOTIDE SEQUENCE [LARGE SCALE GENOMIC DNA]</scope>
    <source>
        <strain evidence="14 15">LCS9</strain>
    </source>
</reference>
<evidence type="ECO:0000256" key="7">
    <source>
        <dbReference type="ARBA" id="ARBA00023136"/>
    </source>
</evidence>
<organism evidence="14 15">
    <name type="scientific">Flavisolibacter tropicus</name>
    <dbReference type="NCBI Taxonomy" id="1492898"/>
    <lineage>
        <taxon>Bacteria</taxon>
        <taxon>Pseudomonadati</taxon>
        <taxon>Bacteroidota</taxon>
        <taxon>Chitinophagia</taxon>
        <taxon>Chitinophagales</taxon>
        <taxon>Chitinophagaceae</taxon>
        <taxon>Flavisolibacter</taxon>
    </lineage>
</organism>
<evidence type="ECO:0000256" key="3">
    <source>
        <dbReference type="ARBA" id="ARBA00022452"/>
    </source>
</evidence>
<dbReference type="Gene3D" id="2.40.170.20">
    <property type="entry name" value="TonB-dependent receptor, beta-barrel domain"/>
    <property type="match status" value="1"/>
</dbReference>
<keyword evidence="5" id="KW-0732">Signal</keyword>
<evidence type="ECO:0000259" key="13">
    <source>
        <dbReference type="Pfam" id="PF07715"/>
    </source>
</evidence>
<keyword evidence="9 10" id="KW-0998">Cell outer membrane</keyword>
<evidence type="ECO:0000256" key="5">
    <source>
        <dbReference type="ARBA" id="ARBA00022729"/>
    </source>
</evidence>
<evidence type="ECO:0000256" key="8">
    <source>
        <dbReference type="ARBA" id="ARBA00023170"/>
    </source>
</evidence>
<feature type="domain" description="TonB-dependent receptor-like beta-barrel" evidence="12">
    <location>
        <begin position="161"/>
        <end position="577"/>
    </location>
</feature>
<dbReference type="GO" id="GO:0015344">
    <property type="term" value="F:siderophore uptake transmembrane transporter activity"/>
    <property type="evidence" value="ECO:0007669"/>
    <property type="project" value="TreeGrafter"/>
</dbReference>
<evidence type="ECO:0000313" key="14">
    <source>
        <dbReference type="EMBL" id="ANE53259.1"/>
    </source>
</evidence>
<dbReference type="SUPFAM" id="SSF56935">
    <property type="entry name" value="Porins"/>
    <property type="match status" value="1"/>
</dbReference>
<evidence type="ECO:0000256" key="2">
    <source>
        <dbReference type="ARBA" id="ARBA00022448"/>
    </source>
</evidence>
<dbReference type="EMBL" id="CP011390">
    <property type="protein sequence ID" value="ANE53259.1"/>
    <property type="molecule type" value="Genomic_DNA"/>
</dbReference>
<feature type="domain" description="TonB-dependent receptor plug" evidence="13">
    <location>
        <begin position="27"/>
        <end position="132"/>
    </location>
</feature>
<comment type="subcellular location">
    <subcellularLocation>
        <location evidence="1 10">Cell outer membrane</location>
        <topology evidence="1 10">Multi-pass membrane protein</topology>
    </subcellularLocation>
</comment>
<gene>
    <name evidence="14" type="ORF">SY85_01760</name>
</gene>
<keyword evidence="7 10" id="KW-0472">Membrane</keyword>
<dbReference type="Gene3D" id="2.170.130.10">
    <property type="entry name" value="TonB-dependent receptor, plug domain"/>
    <property type="match status" value="1"/>
</dbReference>
<dbReference type="PROSITE" id="PS52016">
    <property type="entry name" value="TONB_DEPENDENT_REC_3"/>
    <property type="match status" value="1"/>
</dbReference>
<keyword evidence="8 14" id="KW-0675">Receptor</keyword>
<evidence type="ECO:0000256" key="10">
    <source>
        <dbReference type="PROSITE-ProRule" id="PRU01360"/>
    </source>
</evidence>
<keyword evidence="6 11" id="KW-0798">TonB box</keyword>
<dbReference type="Pfam" id="PF07715">
    <property type="entry name" value="Plug"/>
    <property type="match status" value="1"/>
</dbReference>
<dbReference type="CDD" id="cd01347">
    <property type="entry name" value="ligand_gated_channel"/>
    <property type="match status" value="1"/>
</dbReference>
<evidence type="ECO:0000256" key="6">
    <source>
        <dbReference type="ARBA" id="ARBA00023077"/>
    </source>
</evidence>
<evidence type="ECO:0000259" key="12">
    <source>
        <dbReference type="Pfam" id="PF00593"/>
    </source>
</evidence>
<dbReference type="GO" id="GO:0009279">
    <property type="term" value="C:cell outer membrane"/>
    <property type="evidence" value="ECO:0007669"/>
    <property type="project" value="UniProtKB-SubCell"/>
</dbReference>
<keyword evidence="3 10" id="KW-1134">Transmembrane beta strand</keyword>
<keyword evidence="15" id="KW-1185">Reference proteome</keyword>